<keyword evidence="1" id="KW-0378">Hydrolase</keyword>
<dbReference type="Proteomes" id="UP000537775">
    <property type="component" value="Unassembled WGS sequence"/>
</dbReference>
<dbReference type="InterPro" id="IPR050300">
    <property type="entry name" value="GDXG_lipolytic_enzyme"/>
</dbReference>
<dbReference type="SUPFAM" id="SSF53474">
    <property type="entry name" value="alpha/beta-Hydrolases"/>
    <property type="match status" value="1"/>
</dbReference>
<reference evidence="3 4" key="1">
    <citation type="submission" date="2020-08" db="EMBL/GenBank/DDBJ databases">
        <title>Sequencing the genomes of 1000 actinobacteria strains.</title>
        <authorList>
            <person name="Klenk H.-P."/>
        </authorList>
    </citation>
    <scope>NUCLEOTIDE SEQUENCE [LARGE SCALE GENOMIC DNA]</scope>
    <source>
        <strain evidence="3 4">DSM 12511</strain>
    </source>
</reference>
<sequence length="307" mass="33408">MDIDVVDPSLREAARRAPAFRLESRLGLWSAATLTRLAPGRTVEGVRRRIERHDGIRLRVYTPPSTSGAGLLWIHGGGLVIGSAAIDDVPCGKTARDTGAVVVSVDYRLAPRHPFPAAIDDAAAAFAWLLASASELGVDPARIAIGGQSAGGGLAAALVQRLHDEGTQVSAQWLFCPMLDDRTAARRDLDAEDHLVWSNRANRVGWTSYLGDRVGADELPPYAAAARRTDLAGLPRTWLYSSDIELFYDEDRRYAERLRSAGVDVTFETVRGAPHGFEAWAPGSEMARALFRSARDWLRDALEPGER</sequence>
<dbReference type="PANTHER" id="PTHR48081">
    <property type="entry name" value="AB HYDROLASE SUPERFAMILY PROTEIN C4A8.06C"/>
    <property type="match status" value="1"/>
</dbReference>
<protein>
    <submittedName>
        <fullName evidence="3">Acetyl esterase/lipase</fullName>
    </submittedName>
</protein>
<dbReference type="EMBL" id="JACHML010000001">
    <property type="protein sequence ID" value="MBB6390618.1"/>
    <property type="molecule type" value="Genomic_DNA"/>
</dbReference>
<gene>
    <name evidence="3" type="ORF">HD594_000931</name>
</gene>
<proteinExistence type="predicted"/>
<dbReference type="RefSeq" id="WP_184749848.1">
    <property type="nucleotide sequence ID" value="NZ_BAAAJR010000003.1"/>
</dbReference>
<dbReference type="Pfam" id="PF07859">
    <property type="entry name" value="Abhydrolase_3"/>
    <property type="match status" value="1"/>
</dbReference>
<comment type="caution">
    <text evidence="3">The sequence shown here is derived from an EMBL/GenBank/DDBJ whole genome shotgun (WGS) entry which is preliminary data.</text>
</comment>
<accession>A0A7X0KU13</accession>
<dbReference type="AlphaFoldDB" id="A0A7X0KU13"/>
<evidence type="ECO:0000256" key="1">
    <source>
        <dbReference type="ARBA" id="ARBA00022801"/>
    </source>
</evidence>
<dbReference type="Gene3D" id="3.40.50.1820">
    <property type="entry name" value="alpha/beta hydrolase"/>
    <property type="match status" value="1"/>
</dbReference>
<evidence type="ECO:0000313" key="3">
    <source>
        <dbReference type="EMBL" id="MBB6390618.1"/>
    </source>
</evidence>
<evidence type="ECO:0000313" key="4">
    <source>
        <dbReference type="Proteomes" id="UP000537775"/>
    </source>
</evidence>
<dbReference type="PANTHER" id="PTHR48081:SF8">
    <property type="entry name" value="ALPHA_BETA HYDROLASE FOLD-3 DOMAIN-CONTAINING PROTEIN-RELATED"/>
    <property type="match status" value="1"/>
</dbReference>
<name>A0A7X0KU13_9MICO</name>
<dbReference type="InterPro" id="IPR013094">
    <property type="entry name" value="AB_hydrolase_3"/>
</dbReference>
<dbReference type="InterPro" id="IPR029058">
    <property type="entry name" value="AB_hydrolase_fold"/>
</dbReference>
<feature type="domain" description="Alpha/beta hydrolase fold-3" evidence="2">
    <location>
        <begin position="71"/>
        <end position="278"/>
    </location>
</feature>
<dbReference type="GO" id="GO:0016787">
    <property type="term" value="F:hydrolase activity"/>
    <property type="evidence" value="ECO:0007669"/>
    <property type="project" value="UniProtKB-KW"/>
</dbReference>
<organism evidence="3 4">
    <name type="scientific">Microbacterium thalassium</name>
    <dbReference type="NCBI Taxonomy" id="362649"/>
    <lineage>
        <taxon>Bacteria</taxon>
        <taxon>Bacillati</taxon>
        <taxon>Actinomycetota</taxon>
        <taxon>Actinomycetes</taxon>
        <taxon>Micrococcales</taxon>
        <taxon>Microbacteriaceae</taxon>
        <taxon>Microbacterium</taxon>
    </lineage>
</organism>
<keyword evidence="4" id="KW-1185">Reference proteome</keyword>
<evidence type="ECO:0000259" key="2">
    <source>
        <dbReference type="Pfam" id="PF07859"/>
    </source>
</evidence>